<evidence type="ECO:0000313" key="1">
    <source>
        <dbReference type="EMBL" id="MBL3658806.1"/>
    </source>
</evidence>
<protein>
    <submittedName>
        <fullName evidence="1">ADP-ribosylglycohydrolase family protein</fullName>
    </submittedName>
</protein>
<keyword evidence="2" id="KW-1185">Reference proteome</keyword>
<evidence type="ECO:0000313" key="2">
    <source>
        <dbReference type="Proteomes" id="UP000659388"/>
    </source>
</evidence>
<dbReference type="Pfam" id="PF03747">
    <property type="entry name" value="ADP_ribosyl_GH"/>
    <property type="match status" value="1"/>
</dbReference>
<dbReference type="Gene3D" id="1.10.4080.10">
    <property type="entry name" value="ADP-ribosylation/Crystallin J1"/>
    <property type="match status" value="1"/>
</dbReference>
<accession>A0A937F9J2</accession>
<dbReference type="EMBL" id="JAESIY010000017">
    <property type="protein sequence ID" value="MBL3658806.1"/>
    <property type="molecule type" value="Genomic_DNA"/>
</dbReference>
<dbReference type="InterPro" id="IPR036705">
    <property type="entry name" value="Ribosyl_crysJ1_sf"/>
</dbReference>
<dbReference type="PROSITE" id="PS51257">
    <property type="entry name" value="PROKAR_LIPOPROTEIN"/>
    <property type="match status" value="1"/>
</dbReference>
<dbReference type="SUPFAM" id="SSF101478">
    <property type="entry name" value="ADP-ribosylglycohydrolase"/>
    <property type="match status" value="1"/>
</dbReference>
<dbReference type="InterPro" id="IPR005502">
    <property type="entry name" value="Ribosyl_crysJ1"/>
</dbReference>
<dbReference type="AlphaFoldDB" id="A0A937F9J2"/>
<reference evidence="1" key="1">
    <citation type="submission" date="2021-01" db="EMBL/GenBank/DDBJ databases">
        <title>Fulvivirga kasyanovii gen. nov., sp nov., a novel member of the phylum Bacteroidetes isolated from seawater in a mussel farm.</title>
        <authorList>
            <person name="Zhao L.-H."/>
            <person name="Wang Z.-J."/>
        </authorList>
    </citation>
    <scope>NUCLEOTIDE SEQUENCE</scope>
    <source>
        <strain evidence="1">2943</strain>
    </source>
</reference>
<organism evidence="1 2">
    <name type="scientific">Fulvivirga sediminis</name>
    <dbReference type="NCBI Taxonomy" id="2803949"/>
    <lineage>
        <taxon>Bacteria</taxon>
        <taxon>Pseudomonadati</taxon>
        <taxon>Bacteroidota</taxon>
        <taxon>Cytophagia</taxon>
        <taxon>Cytophagales</taxon>
        <taxon>Fulvivirgaceae</taxon>
        <taxon>Fulvivirga</taxon>
    </lineage>
</organism>
<dbReference type="Proteomes" id="UP000659388">
    <property type="component" value="Unassembled WGS sequence"/>
</dbReference>
<proteinExistence type="predicted"/>
<sequence length="446" mass="50542">MKIFVKIVCCLIILSSCKNQINKNGDKGVSTSAQKDHLLFSREAYANQLYGFWLGQCIANWTGLVTEMDKIGNIGEIKTGDFYTREDWGKPDQPSIWGEGVPSDLSETIDFVFMDEDEIWGADDDTDIEYMYQYLMLVNSTSRLTPEQIRDGWEKHIKKEEENYLWVSNQRAFDLMAEGVLPPETGNPMNNEHYEMIDAQLTTEIFGLLAPARPDVASKLAHLPIQTTARKEAEYISKFYVTMYALASLNAGKTLSDRIHAMAKEARKVLPDSTYPAKMFDYTRALYESGIPWEQTRDSIYFKYQVNQEEGYNITSKNLYCNGCFAAGINFASSLISLFYGEGDLKETIKIGTLAGWDSDNPTATWGGLIGFMIGKDGVEKAFNRSFSNRFNIHRTRQNFPNNGIDTFENMAQTGIKVIDLVVKEEMGGSIDREKNTWIIPLHSPI</sequence>
<dbReference type="RefSeq" id="WP_202246598.1">
    <property type="nucleotide sequence ID" value="NZ_JAESIY010000017.1"/>
</dbReference>
<gene>
    <name evidence="1" type="ORF">JL102_21835</name>
</gene>
<name>A0A937F9J2_9BACT</name>
<comment type="caution">
    <text evidence="1">The sequence shown here is derived from an EMBL/GenBank/DDBJ whole genome shotgun (WGS) entry which is preliminary data.</text>
</comment>